<keyword evidence="8" id="KW-1185">Reference proteome</keyword>
<dbReference type="InterPro" id="IPR006139">
    <property type="entry name" value="D-isomer_2_OHA_DH_cat_dom"/>
</dbReference>
<dbReference type="Gene3D" id="3.40.50.720">
    <property type="entry name" value="NAD(P)-binding Rossmann-like Domain"/>
    <property type="match status" value="2"/>
</dbReference>
<evidence type="ECO:0000256" key="1">
    <source>
        <dbReference type="ARBA" id="ARBA00005854"/>
    </source>
</evidence>
<organism evidence="7 8">
    <name type="scientific">Vescimonas coprocola</name>
    <dbReference type="NCBI Taxonomy" id="2714355"/>
    <lineage>
        <taxon>Bacteria</taxon>
        <taxon>Bacillati</taxon>
        <taxon>Bacillota</taxon>
        <taxon>Clostridia</taxon>
        <taxon>Eubacteriales</taxon>
        <taxon>Oscillospiraceae</taxon>
        <taxon>Vescimonas</taxon>
    </lineage>
</organism>
<dbReference type="InterPro" id="IPR006140">
    <property type="entry name" value="D-isomer_DH_NAD-bd"/>
</dbReference>
<dbReference type="EMBL" id="AP023418">
    <property type="protein sequence ID" value="BCK80540.1"/>
    <property type="molecule type" value="Genomic_DNA"/>
</dbReference>
<dbReference type="Pfam" id="PF02826">
    <property type="entry name" value="2-Hacid_dh_C"/>
    <property type="match status" value="1"/>
</dbReference>
<evidence type="ECO:0000256" key="3">
    <source>
        <dbReference type="ARBA" id="ARBA00023027"/>
    </source>
</evidence>
<keyword evidence="2 4" id="KW-0560">Oxidoreductase</keyword>
<evidence type="ECO:0000313" key="8">
    <source>
        <dbReference type="Proteomes" id="UP000681035"/>
    </source>
</evidence>
<evidence type="ECO:0000259" key="5">
    <source>
        <dbReference type="Pfam" id="PF00389"/>
    </source>
</evidence>
<accession>A0A810PY03</accession>
<dbReference type="CDD" id="cd05303">
    <property type="entry name" value="PGDH_2"/>
    <property type="match status" value="1"/>
</dbReference>
<dbReference type="SUPFAM" id="SSF52283">
    <property type="entry name" value="Formate/glycerate dehydrogenase catalytic domain-like"/>
    <property type="match status" value="1"/>
</dbReference>
<gene>
    <name evidence="7" type="primary">serA</name>
    <name evidence="7" type="ORF">MM50RIKEN_03030</name>
</gene>
<name>A0A810PY03_9FIRM</name>
<feature type="domain" description="D-isomer specific 2-hydroxyacid dehydrogenase catalytic" evidence="5">
    <location>
        <begin position="3"/>
        <end position="300"/>
    </location>
</feature>
<evidence type="ECO:0000259" key="6">
    <source>
        <dbReference type="Pfam" id="PF02826"/>
    </source>
</evidence>
<dbReference type="InterPro" id="IPR050857">
    <property type="entry name" value="D-2-hydroxyacid_DH"/>
</dbReference>
<dbReference type="GO" id="GO:0016616">
    <property type="term" value="F:oxidoreductase activity, acting on the CH-OH group of donors, NAD or NADP as acceptor"/>
    <property type="evidence" value="ECO:0007669"/>
    <property type="project" value="InterPro"/>
</dbReference>
<dbReference type="FunFam" id="3.40.50.720:FF:000203">
    <property type="entry name" value="D-3-phosphoglycerate dehydrogenase (SerA)"/>
    <property type="match status" value="1"/>
</dbReference>
<reference evidence="7" key="1">
    <citation type="submission" date="2020-09" db="EMBL/GenBank/DDBJ databases">
        <title>New species isolated from human feces.</title>
        <authorList>
            <person name="Kitahara M."/>
            <person name="Shigeno Y."/>
            <person name="Shime M."/>
            <person name="Matsumoto Y."/>
            <person name="Nakamura S."/>
            <person name="Motooka D."/>
            <person name="Fukuoka S."/>
            <person name="Nishikawa H."/>
            <person name="Benno Y."/>
        </authorList>
    </citation>
    <scope>NUCLEOTIDE SEQUENCE</scope>
    <source>
        <strain evidence="7">MM50</strain>
    </source>
</reference>
<dbReference type="Pfam" id="PF00389">
    <property type="entry name" value="2-Hacid_dh"/>
    <property type="match status" value="1"/>
</dbReference>
<evidence type="ECO:0000256" key="4">
    <source>
        <dbReference type="RuleBase" id="RU003719"/>
    </source>
</evidence>
<dbReference type="GO" id="GO:0051287">
    <property type="term" value="F:NAD binding"/>
    <property type="evidence" value="ECO:0007669"/>
    <property type="project" value="InterPro"/>
</dbReference>
<evidence type="ECO:0000256" key="2">
    <source>
        <dbReference type="ARBA" id="ARBA00023002"/>
    </source>
</evidence>
<dbReference type="SUPFAM" id="SSF51735">
    <property type="entry name" value="NAD(P)-binding Rossmann-fold domains"/>
    <property type="match status" value="1"/>
</dbReference>
<evidence type="ECO:0000313" key="7">
    <source>
        <dbReference type="EMBL" id="BCK80540.1"/>
    </source>
</evidence>
<dbReference type="AlphaFoldDB" id="A0A810PY03"/>
<sequence>MRILITDGMDKAAMAQLRELGHEVVEQFYEPDQLGAALRDFDAVVVRSKTKVRANHIDEAKGGKLKLIIRGGVGVDNIDVKYAEENGIAVRNTPGASSQSVAELAMGHMFACTRYISIAGHTMREGKWEKKAYGKGIELQGKALGIIGFGRIGQHLGVMAKAIGMNVAAYSTTRRPEVEAKFGIPYVTLEELLAQSDFISLHAPAAPGAPLINADTIAKMKDGVVIINTSRGANVDEDALLAALESGKVRAAGLDVYADEPTANAALYSHPMVSCTPHIGAATVEAQKRIGTEIVDIIRSF</sequence>
<dbReference type="KEGG" id="vcop:MM50RIKEN_03030"/>
<proteinExistence type="inferred from homology"/>
<keyword evidence="3" id="KW-0520">NAD</keyword>
<protein>
    <submittedName>
        <fullName evidence="7">D-3-phosphoglycerate dehydrogenase</fullName>
    </submittedName>
</protein>
<dbReference type="PANTHER" id="PTHR42789">
    <property type="entry name" value="D-ISOMER SPECIFIC 2-HYDROXYACID DEHYDROGENASE FAMILY PROTEIN (AFU_ORTHOLOGUE AFUA_6G10090)"/>
    <property type="match status" value="1"/>
</dbReference>
<dbReference type="PANTHER" id="PTHR42789:SF1">
    <property type="entry name" value="D-ISOMER SPECIFIC 2-HYDROXYACID DEHYDROGENASE FAMILY PROTEIN (AFU_ORTHOLOGUE AFUA_6G10090)"/>
    <property type="match status" value="1"/>
</dbReference>
<dbReference type="Proteomes" id="UP000681035">
    <property type="component" value="Chromosome"/>
</dbReference>
<dbReference type="RefSeq" id="WP_213541478.1">
    <property type="nucleotide sequence ID" value="NZ_AP023418.1"/>
</dbReference>
<comment type="similarity">
    <text evidence="1 4">Belongs to the D-isomer specific 2-hydroxyacid dehydrogenase family.</text>
</comment>
<dbReference type="InterPro" id="IPR036291">
    <property type="entry name" value="NAD(P)-bd_dom_sf"/>
</dbReference>
<feature type="domain" description="D-isomer specific 2-hydroxyacid dehydrogenase NAD-binding" evidence="6">
    <location>
        <begin position="106"/>
        <end position="280"/>
    </location>
</feature>